<dbReference type="PROSITE" id="PS51207">
    <property type="entry name" value="PXA"/>
    <property type="match status" value="1"/>
</dbReference>
<dbReference type="VEuPathDB" id="FungiDB:CCM_01784"/>
<feature type="compositionally biased region" description="Basic and acidic residues" evidence="1">
    <location>
        <begin position="496"/>
        <end position="513"/>
    </location>
</feature>
<dbReference type="Proteomes" id="UP000323067">
    <property type="component" value="Chromosome v"/>
</dbReference>
<dbReference type="SUPFAM" id="SSF144232">
    <property type="entry name" value="HIT/MYND zinc finger-like"/>
    <property type="match status" value="1"/>
</dbReference>
<dbReference type="InterPro" id="IPR003114">
    <property type="entry name" value="Phox_assoc"/>
</dbReference>
<feature type="compositionally biased region" description="Low complexity" evidence="1">
    <location>
        <begin position="31"/>
        <end position="43"/>
    </location>
</feature>
<feature type="region of interest" description="Disordered" evidence="1">
    <location>
        <begin position="1"/>
        <end position="53"/>
    </location>
</feature>
<dbReference type="Pfam" id="PF13824">
    <property type="entry name" value="zf-Mss51"/>
    <property type="match status" value="1"/>
</dbReference>
<protein>
    <submittedName>
        <fullName evidence="3">mRNA processing (Mss51)</fullName>
    </submittedName>
</protein>
<proteinExistence type="predicted"/>
<dbReference type="GO" id="GO:0005739">
    <property type="term" value="C:mitochondrion"/>
    <property type="evidence" value="ECO:0007669"/>
    <property type="project" value="GOC"/>
</dbReference>
<dbReference type="AlphaFoldDB" id="A0A2H4SML6"/>
<dbReference type="PANTHER" id="PTHR28069">
    <property type="entry name" value="GH20023P"/>
    <property type="match status" value="1"/>
</dbReference>
<accession>A0A2H4SML6</accession>
<dbReference type="SMART" id="SM00313">
    <property type="entry name" value="PXA"/>
    <property type="match status" value="1"/>
</dbReference>
<evidence type="ECO:0000313" key="4">
    <source>
        <dbReference type="Proteomes" id="UP000323067"/>
    </source>
</evidence>
<feature type="compositionally biased region" description="Low complexity" evidence="1">
    <location>
        <begin position="1"/>
        <end position="24"/>
    </location>
</feature>
<dbReference type="EMBL" id="CP023325">
    <property type="protein sequence ID" value="ATY64362.1"/>
    <property type="molecule type" value="Genomic_DNA"/>
</dbReference>
<dbReference type="VEuPathDB" id="FungiDB:CCM_01785"/>
<evidence type="ECO:0000259" key="2">
    <source>
        <dbReference type="PROSITE" id="PS51207"/>
    </source>
</evidence>
<dbReference type="GO" id="GO:0033617">
    <property type="term" value="P:mitochondrial respiratory chain complex IV assembly"/>
    <property type="evidence" value="ECO:0007669"/>
    <property type="project" value="TreeGrafter"/>
</dbReference>
<feature type="compositionally biased region" description="Low complexity" evidence="1">
    <location>
        <begin position="482"/>
        <end position="493"/>
    </location>
</feature>
<dbReference type="InterPro" id="IPR046824">
    <property type="entry name" value="Mss51-like_C"/>
</dbReference>
<dbReference type="PANTHER" id="PTHR28069:SF1">
    <property type="entry name" value="PROTEIN MSS51, MITOCHONDRIAL"/>
    <property type="match status" value="1"/>
</dbReference>
<organism evidence="3 4">
    <name type="scientific">Cordyceps militaris</name>
    <name type="common">Caterpillar fungus</name>
    <name type="synonym">Clavaria militaris</name>
    <dbReference type="NCBI Taxonomy" id="73501"/>
    <lineage>
        <taxon>Eukaryota</taxon>
        <taxon>Fungi</taxon>
        <taxon>Dikarya</taxon>
        <taxon>Ascomycota</taxon>
        <taxon>Pezizomycotina</taxon>
        <taxon>Sordariomycetes</taxon>
        <taxon>Hypocreomycetidae</taxon>
        <taxon>Hypocreales</taxon>
        <taxon>Cordycipitaceae</taxon>
        <taxon>Cordyceps</taxon>
    </lineage>
</organism>
<reference evidence="3 4" key="1">
    <citation type="journal article" date="2017" name="BMC Genomics">
        <title>Chromosome level assembly and secondary metabolite potential of the parasitic fungus Cordyceps militaris.</title>
        <authorList>
            <person name="Kramer G.J."/>
            <person name="Nodwell J.R."/>
        </authorList>
    </citation>
    <scope>NUCLEOTIDE SEQUENCE [LARGE SCALE GENOMIC DNA]</scope>
    <source>
        <strain evidence="3 4">ATCC 34164</strain>
    </source>
</reference>
<dbReference type="VEuPathDB" id="FungiDB:A9K55_004168"/>
<feature type="region of interest" description="Disordered" evidence="1">
    <location>
        <begin position="482"/>
        <end position="514"/>
    </location>
</feature>
<evidence type="ECO:0000256" key="1">
    <source>
        <dbReference type="SAM" id="MobiDB-lite"/>
    </source>
</evidence>
<dbReference type="Pfam" id="PF02194">
    <property type="entry name" value="PXA"/>
    <property type="match status" value="1"/>
</dbReference>
<evidence type="ECO:0000313" key="3">
    <source>
        <dbReference type="EMBL" id="ATY64362.1"/>
    </source>
</evidence>
<sequence length="1023" mass="114113">MSSLSKTSATASTKQAVKAKSVATPVAREYSSQSAPSFSFSNSDKPPVPTSVKLSQDDLFHSFTDSPVPEFRRRAAFMREHACCPHPDHKPTKISTLPLAEQPKTGDMPPAKVNFECPDCGIPVYCSKEHWMDHYEEHLKICDTLRQINEDEHDLRSGRVFHEANLPDLQLDDAAVNMTNWDTFMYTREFNAVDSDRGMRQITRLLTYPVTVGSVLHELSPYNIQSGGRLTTEGLKSFSALRYNLHPGRSGRGATIQTLRPEPPPVRVFVLGARAESSLPRSTWVQLAHLFPESRLHLIMIGPESMANRDDEFPLPERTPSNPFGAIVEDRVWYKMKISTIVDYYHTIHKTGHFAPYDPYFDCFVLFHPGLGHPASSHEWEETLPLLLETKVPIISTGYTQQDLDRDVEWVRNKSRGEFDMLLEPGENSFRSLRWDLNDADPQDTTCGNWGVWAFRGKRYETTAKDEPWDLLMSASVAAPPARLAAPRSRPSATQHHRDAASGGDGRRAERASSIDPLSDRATLMLIRRVLCPQKLSDKGRDVVPPIEELLPSLTSRNDVDLQLYAFLAIIIREFVQAWYNKITPDETFVAEVLQVIAHCSRALEQRFRALDVESLVLDEIPDLLDRHITAYRMSHDPVSQEPVAVNPRQVYHALFPLPQLSPVPQAGDVKSSQEQMENETAYRQLLVQAVLAILLPTEDLENPCLTAIVGQILSELIVGNLIAGKASQPWLLYESICIAGRVLGEKKIRATQRMVSGRHAPPVKAKGNKERIKWSAQAVFLTMIHFAVMIFTSARLLITTLVASSSLPLRQTAVDFSGGSRATGAHRDVNNHGRPTKVPVLDFKVWQCVGNLIQLDSRMPWLSGFLSLLQYQAVHGPGRLVGLNSPLDRLLSHHIQQMFSASHLPGLLRLLRGVLFPNNAPGQSTLRPPSSDDELAALRTRAASALLGLLPTGVAKVYLGGGALSAATHGGMVDGMEDLLRVLDDEYCNKHLMYSVLELILVRLMPELSEKGVGELWEERLG</sequence>
<feature type="domain" description="PXA" evidence="2">
    <location>
        <begin position="557"/>
        <end position="744"/>
    </location>
</feature>
<gene>
    <name evidence="3" type="ORF">A9K55_004168</name>
</gene>
<dbReference type="OrthoDB" id="5282002at2759"/>
<dbReference type="Pfam" id="PF20179">
    <property type="entry name" value="MSS51_C"/>
    <property type="match status" value="1"/>
</dbReference>
<name>A0A2H4SML6_CORMI</name>
<dbReference type="InterPro" id="IPR032717">
    <property type="entry name" value="Mss51_Znf"/>
</dbReference>